<sequence>MSKSETAKELKKGKKKMKIAYIISIVLNSIVIGIFLLQVMSEIANKMSQRHYKKYHNFDTIWWYIDHALDPFTF</sequence>
<keyword evidence="1" id="KW-1133">Transmembrane helix</keyword>
<protein>
    <submittedName>
        <fullName evidence="2">Uncharacterized protein</fullName>
    </submittedName>
</protein>
<evidence type="ECO:0000313" key="2">
    <source>
        <dbReference type="EMBL" id="DAE11733.1"/>
    </source>
</evidence>
<organism evidence="2">
    <name type="scientific">Siphoviridae sp. ct2vX3</name>
    <dbReference type="NCBI Taxonomy" id="2825318"/>
    <lineage>
        <taxon>Viruses</taxon>
        <taxon>Duplodnaviria</taxon>
        <taxon>Heunggongvirae</taxon>
        <taxon>Uroviricota</taxon>
        <taxon>Caudoviricetes</taxon>
    </lineage>
</organism>
<reference evidence="2" key="1">
    <citation type="journal article" date="2021" name="Proc. Natl. Acad. Sci. U.S.A.">
        <title>A Catalog of Tens of Thousands of Viruses from Human Metagenomes Reveals Hidden Associations with Chronic Diseases.</title>
        <authorList>
            <person name="Tisza M.J."/>
            <person name="Buck C.B."/>
        </authorList>
    </citation>
    <scope>NUCLEOTIDE SEQUENCE</scope>
    <source>
        <strain evidence="2">Ct2vX3</strain>
    </source>
</reference>
<proteinExistence type="predicted"/>
<evidence type="ECO:0000256" key="1">
    <source>
        <dbReference type="SAM" id="Phobius"/>
    </source>
</evidence>
<name>A0A8S5PZB9_9CAUD</name>
<dbReference type="EMBL" id="BK015535">
    <property type="protein sequence ID" value="DAE11733.1"/>
    <property type="molecule type" value="Genomic_DNA"/>
</dbReference>
<feature type="transmembrane region" description="Helical" evidence="1">
    <location>
        <begin position="20"/>
        <end position="40"/>
    </location>
</feature>
<keyword evidence="1" id="KW-0812">Transmembrane</keyword>
<accession>A0A8S5PZB9</accession>
<keyword evidence="1" id="KW-0472">Membrane</keyword>